<dbReference type="SUPFAM" id="SSF53850">
    <property type="entry name" value="Periplasmic binding protein-like II"/>
    <property type="match status" value="1"/>
</dbReference>
<dbReference type="PIRSF" id="PIRSF017082">
    <property type="entry name" value="YflP"/>
    <property type="match status" value="1"/>
</dbReference>
<feature type="chain" id="PRO_5045465392" evidence="2">
    <location>
        <begin position="30"/>
        <end position="329"/>
    </location>
</feature>
<dbReference type="InterPro" id="IPR005064">
    <property type="entry name" value="BUG"/>
</dbReference>
<geneLocation type="plasmid" evidence="3 4">
    <name>unnamed1</name>
</geneLocation>
<dbReference type="Gene3D" id="3.40.190.10">
    <property type="entry name" value="Periplasmic binding protein-like II"/>
    <property type="match status" value="1"/>
</dbReference>
<organism evidence="3 4">
    <name type="scientific">Comamonas endophytica</name>
    <dbReference type="NCBI Taxonomy" id="2949090"/>
    <lineage>
        <taxon>Bacteria</taxon>
        <taxon>Pseudomonadati</taxon>
        <taxon>Pseudomonadota</taxon>
        <taxon>Betaproteobacteria</taxon>
        <taxon>Burkholderiales</taxon>
        <taxon>Comamonadaceae</taxon>
        <taxon>Comamonas</taxon>
    </lineage>
</organism>
<dbReference type="InterPro" id="IPR042100">
    <property type="entry name" value="Bug_dom1"/>
</dbReference>
<reference evidence="3" key="1">
    <citation type="submission" date="2022-09" db="EMBL/GenBank/DDBJ databases">
        <title>The complete genome of Acidovorax sp. 5MLIR.</title>
        <authorList>
            <person name="Liu L."/>
            <person name="Yue J."/>
            <person name="Yang F."/>
            <person name="Yuan J."/>
            <person name="Li L."/>
        </authorList>
    </citation>
    <scope>NUCLEOTIDE SEQUENCE</scope>
    <source>
        <strain evidence="3">5MLIR</strain>
        <plasmid evidence="3">unnamed1</plasmid>
    </source>
</reference>
<dbReference type="Proteomes" id="UP001162800">
    <property type="component" value="Plasmid unnamed1"/>
</dbReference>
<dbReference type="PANTHER" id="PTHR42928">
    <property type="entry name" value="TRICARBOXYLATE-BINDING PROTEIN"/>
    <property type="match status" value="1"/>
</dbReference>
<name>A0ABY6GFN1_9BURK</name>
<evidence type="ECO:0000256" key="1">
    <source>
        <dbReference type="ARBA" id="ARBA00006987"/>
    </source>
</evidence>
<feature type="signal peptide" evidence="2">
    <location>
        <begin position="1"/>
        <end position="29"/>
    </location>
</feature>
<dbReference type="CDD" id="cd07012">
    <property type="entry name" value="PBP2_Bug_TTT"/>
    <property type="match status" value="1"/>
</dbReference>
<comment type="similarity">
    <text evidence="1">Belongs to the UPF0065 (bug) family.</text>
</comment>
<gene>
    <name evidence="3" type="ORF">M9799_19170</name>
</gene>
<protein>
    <submittedName>
        <fullName evidence="3">Tripartite tricarboxylate transporter substrate binding protein</fullName>
    </submittedName>
</protein>
<accession>A0ABY6GFN1</accession>
<proteinExistence type="inferred from homology"/>
<dbReference type="EMBL" id="CP106882">
    <property type="protein sequence ID" value="UYG53490.1"/>
    <property type="molecule type" value="Genomic_DNA"/>
</dbReference>
<sequence length="329" mass="34385">MKTLRTVLRQTAIAVVAGLTLFTGTVAQAQGAYPSAPVRVVVGFAPGGPIDLVARLMAKHLAGDLGQPFVVENKVGAAGNIATNEAGRAKPDGATLLAAGINMTLNPLMTDDLKVDSVKDFRAVRMVAAMPTILVVGNSFPARNFAEFLDELRKHPNRYSSAAPGSTPLLATELFSNQTGTQITPVPYKGAAPAMVDLIAGHVDLSFASLGSVMPHIKAGKLRALAIASPARHGELRDVPTFAELGMKDFSLDSWVGMLVPAKTPDAVVERLAASLDGLAKSPGFAAQLASAGMAPVPTNSPEQFAKTIATELASYEPLVKRVREKSAR</sequence>
<keyword evidence="3" id="KW-0614">Plasmid</keyword>
<keyword evidence="2" id="KW-0732">Signal</keyword>
<evidence type="ECO:0000256" key="2">
    <source>
        <dbReference type="SAM" id="SignalP"/>
    </source>
</evidence>
<dbReference type="PANTHER" id="PTHR42928:SF5">
    <property type="entry name" value="BLR1237 PROTEIN"/>
    <property type="match status" value="1"/>
</dbReference>
<dbReference type="Gene3D" id="3.40.190.150">
    <property type="entry name" value="Bordetella uptake gene, domain 1"/>
    <property type="match status" value="1"/>
</dbReference>
<keyword evidence="4" id="KW-1185">Reference proteome</keyword>
<dbReference type="Pfam" id="PF03401">
    <property type="entry name" value="TctC"/>
    <property type="match status" value="1"/>
</dbReference>
<evidence type="ECO:0000313" key="4">
    <source>
        <dbReference type="Proteomes" id="UP001162800"/>
    </source>
</evidence>
<dbReference type="RefSeq" id="WP_231043644.1">
    <property type="nucleotide sequence ID" value="NZ_CP106882.1"/>
</dbReference>
<evidence type="ECO:0000313" key="3">
    <source>
        <dbReference type="EMBL" id="UYG53490.1"/>
    </source>
</evidence>